<dbReference type="Gene3D" id="3.40.50.150">
    <property type="entry name" value="Vaccinia Virus protein VP39"/>
    <property type="match status" value="1"/>
</dbReference>
<dbReference type="SUPFAM" id="SSF53335">
    <property type="entry name" value="S-adenosyl-L-methionine-dependent methyltransferases"/>
    <property type="match status" value="1"/>
</dbReference>
<accession>X1FE99</accession>
<evidence type="ECO:0000259" key="1">
    <source>
        <dbReference type="Pfam" id="PF13847"/>
    </source>
</evidence>
<dbReference type="InterPro" id="IPR029063">
    <property type="entry name" value="SAM-dependent_MTases_sf"/>
</dbReference>
<protein>
    <recommendedName>
        <fullName evidence="1">Methyltransferase domain-containing protein</fullName>
    </recommendedName>
</protein>
<feature type="domain" description="Methyltransferase" evidence="1">
    <location>
        <begin position="57"/>
        <end position="87"/>
    </location>
</feature>
<name>X1FE99_9ZZZZ</name>
<dbReference type="CDD" id="cd02440">
    <property type="entry name" value="AdoMet_MTases"/>
    <property type="match status" value="1"/>
</dbReference>
<sequence>MQRKPITDPETVRSLIEGHRHWYHQMELAPGIVTPGAHPSGKVLKQLDALGLPCEASGMRVLDVGCSDGFFSFEMERRGAEVVGIDYADPDATGFSTAARILDSRVTHRVRNVYNLTPEED</sequence>
<evidence type="ECO:0000313" key="2">
    <source>
        <dbReference type="EMBL" id="GAH43317.1"/>
    </source>
</evidence>
<feature type="non-terminal residue" evidence="2">
    <location>
        <position position="121"/>
    </location>
</feature>
<dbReference type="EMBL" id="BARU01009933">
    <property type="protein sequence ID" value="GAH43317.1"/>
    <property type="molecule type" value="Genomic_DNA"/>
</dbReference>
<proteinExistence type="predicted"/>
<gene>
    <name evidence="2" type="ORF">S03H2_19061</name>
</gene>
<dbReference type="InterPro" id="IPR025714">
    <property type="entry name" value="Methyltranfer_dom"/>
</dbReference>
<reference evidence="2" key="1">
    <citation type="journal article" date="2014" name="Front. Microbiol.">
        <title>High frequency of phylogenetically diverse reductive dehalogenase-homologous genes in deep subseafloor sedimentary metagenomes.</title>
        <authorList>
            <person name="Kawai M."/>
            <person name="Futagami T."/>
            <person name="Toyoda A."/>
            <person name="Takaki Y."/>
            <person name="Nishi S."/>
            <person name="Hori S."/>
            <person name="Arai W."/>
            <person name="Tsubouchi T."/>
            <person name="Morono Y."/>
            <person name="Uchiyama I."/>
            <person name="Ito T."/>
            <person name="Fujiyama A."/>
            <person name="Inagaki F."/>
            <person name="Takami H."/>
        </authorList>
    </citation>
    <scope>NUCLEOTIDE SEQUENCE</scope>
    <source>
        <strain evidence="2">Expedition CK06-06</strain>
    </source>
</reference>
<comment type="caution">
    <text evidence="2">The sequence shown here is derived from an EMBL/GenBank/DDBJ whole genome shotgun (WGS) entry which is preliminary data.</text>
</comment>
<organism evidence="2">
    <name type="scientific">marine sediment metagenome</name>
    <dbReference type="NCBI Taxonomy" id="412755"/>
    <lineage>
        <taxon>unclassified sequences</taxon>
        <taxon>metagenomes</taxon>
        <taxon>ecological metagenomes</taxon>
    </lineage>
</organism>
<dbReference type="AlphaFoldDB" id="X1FE99"/>
<dbReference type="Pfam" id="PF13847">
    <property type="entry name" value="Methyltransf_31"/>
    <property type="match status" value="1"/>
</dbReference>